<comment type="caution">
    <text evidence="1">The sequence shown here is derived from an EMBL/GenBank/DDBJ whole genome shotgun (WGS) entry which is preliminary data.</text>
</comment>
<keyword evidence="2" id="KW-1185">Reference proteome</keyword>
<reference evidence="1" key="1">
    <citation type="submission" date="2021-06" db="EMBL/GenBank/DDBJ databases">
        <authorList>
            <person name="Kallberg Y."/>
            <person name="Tangrot J."/>
            <person name="Rosling A."/>
        </authorList>
    </citation>
    <scope>NUCLEOTIDE SEQUENCE</scope>
    <source>
        <strain evidence="1">87-6 pot B 2015</strain>
    </source>
</reference>
<protein>
    <submittedName>
        <fullName evidence="1">2185_t:CDS:1</fullName>
    </submittedName>
</protein>
<accession>A0A9N9BMF0</accession>
<gene>
    <name evidence="1" type="ORF">FMOSSE_LOCUS7454</name>
</gene>
<proteinExistence type="predicted"/>
<sequence length="165" mass="19507">MNIFDLKEFMQSEGRNIRNPYLELSRRIPKFTAEQISHRWNYKLNPRRTKEERGAFINELKTIPKRPKKFKCQTAKSYLKKNSIRSALSIGSKECGPHIKRLLNRRVNNPKFLAQVSLTFGPHQDVQQSCITTTIVLPNITHFTFWYYYYHHHCLTSSSFTNVNS</sequence>
<dbReference type="AlphaFoldDB" id="A0A9N9BMF0"/>
<dbReference type="Proteomes" id="UP000789375">
    <property type="component" value="Unassembled WGS sequence"/>
</dbReference>
<name>A0A9N9BMF0_FUNMO</name>
<evidence type="ECO:0000313" key="2">
    <source>
        <dbReference type="Proteomes" id="UP000789375"/>
    </source>
</evidence>
<dbReference type="EMBL" id="CAJVPP010001745">
    <property type="protein sequence ID" value="CAG8571052.1"/>
    <property type="molecule type" value="Genomic_DNA"/>
</dbReference>
<organism evidence="1 2">
    <name type="scientific">Funneliformis mosseae</name>
    <name type="common">Endomycorrhizal fungus</name>
    <name type="synonym">Glomus mosseae</name>
    <dbReference type="NCBI Taxonomy" id="27381"/>
    <lineage>
        <taxon>Eukaryota</taxon>
        <taxon>Fungi</taxon>
        <taxon>Fungi incertae sedis</taxon>
        <taxon>Mucoromycota</taxon>
        <taxon>Glomeromycotina</taxon>
        <taxon>Glomeromycetes</taxon>
        <taxon>Glomerales</taxon>
        <taxon>Glomeraceae</taxon>
        <taxon>Funneliformis</taxon>
    </lineage>
</organism>
<evidence type="ECO:0000313" key="1">
    <source>
        <dbReference type="EMBL" id="CAG8571052.1"/>
    </source>
</evidence>